<feature type="binding site" evidence="16">
    <location>
        <begin position="105"/>
        <end position="109"/>
    </location>
    <ligand>
        <name>ATP</name>
        <dbReference type="ChEBI" id="CHEBI:30616"/>
    </ligand>
</feature>
<dbReference type="InterPro" id="IPR011116">
    <property type="entry name" value="SecA_Wing/Scaffold"/>
</dbReference>
<dbReference type="InterPro" id="IPR036266">
    <property type="entry name" value="SecA_Wing/Scaffold_sf"/>
</dbReference>
<dbReference type="PANTHER" id="PTHR30612:SF0">
    <property type="entry name" value="CHLOROPLAST PROTEIN-TRANSPORTING ATPASE"/>
    <property type="match status" value="1"/>
</dbReference>
<dbReference type="Gene3D" id="3.40.50.300">
    <property type="entry name" value="P-loop containing nucleotide triphosphate hydrolases"/>
    <property type="match status" value="2"/>
</dbReference>
<evidence type="ECO:0000256" key="12">
    <source>
        <dbReference type="ARBA" id="ARBA00022927"/>
    </source>
</evidence>
<keyword evidence="5 16" id="KW-1003">Cell membrane</keyword>
<feature type="domain" description="SecA family profile" evidence="20">
    <location>
        <begin position="3"/>
        <end position="614"/>
    </location>
</feature>
<dbReference type="SUPFAM" id="SSF81886">
    <property type="entry name" value="Helical scaffold and wing domains of SecA"/>
    <property type="match status" value="1"/>
</dbReference>
<keyword evidence="12 16" id="KW-0653">Protein transport</keyword>
<dbReference type="PROSITE" id="PS51194">
    <property type="entry name" value="HELICASE_CTER"/>
    <property type="match status" value="1"/>
</dbReference>
<dbReference type="PROSITE" id="PS01312">
    <property type="entry name" value="SECA"/>
    <property type="match status" value="1"/>
</dbReference>
<comment type="caution">
    <text evidence="21">The sequence shown here is derived from an EMBL/GenBank/DDBJ whole genome shotgun (WGS) entry which is preliminary data.</text>
</comment>
<evidence type="ECO:0000256" key="3">
    <source>
        <dbReference type="ARBA" id="ARBA00007650"/>
    </source>
</evidence>
<dbReference type="InterPro" id="IPR044722">
    <property type="entry name" value="SecA_SF2_C"/>
</dbReference>
<feature type="domain" description="Helicase C-terminal" evidence="19">
    <location>
        <begin position="426"/>
        <end position="630"/>
    </location>
</feature>
<evidence type="ECO:0000256" key="6">
    <source>
        <dbReference type="ARBA" id="ARBA00022490"/>
    </source>
</evidence>
<dbReference type="CDD" id="cd17928">
    <property type="entry name" value="DEXDc_SecA"/>
    <property type="match status" value="1"/>
</dbReference>
<dbReference type="Pfam" id="PF01043">
    <property type="entry name" value="SecA_PP_bind"/>
    <property type="match status" value="1"/>
</dbReference>
<evidence type="ECO:0000256" key="15">
    <source>
        <dbReference type="ARBA" id="ARBA00023136"/>
    </source>
</evidence>
<keyword evidence="4 16" id="KW-0813">Transport</keyword>
<evidence type="ECO:0000313" key="21">
    <source>
        <dbReference type="EMBL" id="MBW8269183.1"/>
    </source>
</evidence>
<dbReference type="NCBIfam" id="TIGR00963">
    <property type="entry name" value="secA"/>
    <property type="match status" value="1"/>
</dbReference>
<dbReference type="HAMAP" id="MF_01382">
    <property type="entry name" value="SecA"/>
    <property type="match status" value="1"/>
</dbReference>
<evidence type="ECO:0000259" key="20">
    <source>
        <dbReference type="PROSITE" id="PS51196"/>
    </source>
</evidence>
<dbReference type="InterPro" id="IPR001650">
    <property type="entry name" value="Helicase_C-like"/>
</dbReference>
<dbReference type="InterPro" id="IPR014018">
    <property type="entry name" value="SecA_motor_DEAD"/>
</dbReference>
<keyword evidence="8" id="KW-0479">Metal-binding</keyword>
<dbReference type="InterPro" id="IPR004027">
    <property type="entry name" value="SEC_C_motif"/>
</dbReference>
<evidence type="ECO:0000256" key="1">
    <source>
        <dbReference type="ARBA" id="ARBA00001947"/>
    </source>
</evidence>
<dbReference type="Gene3D" id="1.10.3060.10">
    <property type="entry name" value="Helical scaffold and wing domains of SecA"/>
    <property type="match status" value="1"/>
</dbReference>
<dbReference type="Gene3D" id="3.90.1440.10">
    <property type="entry name" value="SecA, preprotein cross-linking domain"/>
    <property type="match status" value="1"/>
</dbReference>
<dbReference type="Gene3D" id="3.10.450.50">
    <property type="match status" value="1"/>
</dbReference>
<evidence type="ECO:0000256" key="13">
    <source>
        <dbReference type="ARBA" id="ARBA00022967"/>
    </source>
</evidence>
<comment type="function">
    <text evidence="16">Part of the Sec protein translocase complex. Interacts with the SecYEG preprotein conducting channel. Has a central role in coupling the hydrolysis of ATP to the transfer of proteins into and across the cell membrane, serving both as a receptor for the preprotein-SecB complex and as an ATP-driven molecular motor driving the stepwise translocation of polypeptide chains across the membrane.</text>
</comment>
<dbReference type="CDD" id="cd18803">
    <property type="entry name" value="SF2_C_secA"/>
    <property type="match status" value="1"/>
</dbReference>
<dbReference type="SMART" id="SM00958">
    <property type="entry name" value="SecA_PP_bind"/>
    <property type="match status" value="1"/>
</dbReference>
<dbReference type="PRINTS" id="PR00906">
    <property type="entry name" value="SECA"/>
</dbReference>
<comment type="catalytic activity">
    <reaction evidence="16">
        <text>ATP + H2O + cellular proteinSide 1 = ADP + phosphate + cellular proteinSide 2.</text>
        <dbReference type="EC" id="7.4.2.8"/>
    </reaction>
</comment>
<keyword evidence="10" id="KW-0862">Zinc</keyword>
<feature type="domain" description="Helicase ATP-binding" evidence="18">
    <location>
        <begin position="89"/>
        <end position="247"/>
    </location>
</feature>
<keyword evidence="14 16" id="KW-0811">Translocation</keyword>
<dbReference type="NCBIfam" id="NF009538">
    <property type="entry name" value="PRK12904.1"/>
    <property type="match status" value="1"/>
</dbReference>
<evidence type="ECO:0000259" key="19">
    <source>
        <dbReference type="PROSITE" id="PS51194"/>
    </source>
</evidence>
<evidence type="ECO:0000256" key="4">
    <source>
        <dbReference type="ARBA" id="ARBA00022448"/>
    </source>
</evidence>
<dbReference type="InterPro" id="IPR014001">
    <property type="entry name" value="Helicase_ATP-bd"/>
</dbReference>
<evidence type="ECO:0000256" key="11">
    <source>
        <dbReference type="ARBA" id="ARBA00022840"/>
    </source>
</evidence>
<keyword evidence="6 16" id="KW-0963">Cytoplasm</keyword>
<proteinExistence type="inferred from homology"/>
<dbReference type="SUPFAM" id="SSF81767">
    <property type="entry name" value="Pre-protein crosslinking domain of SecA"/>
    <property type="match status" value="1"/>
</dbReference>
<dbReference type="InterPro" id="IPR020937">
    <property type="entry name" value="SecA_CS"/>
</dbReference>
<dbReference type="InterPro" id="IPR011130">
    <property type="entry name" value="SecA_preprotein_X-link_dom"/>
</dbReference>
<feature type="binding site" evidence="16">
    <location>
        <position position="87"/>
    </location>
    <ligand>
        <name>ATP</name>
        <dbReference type="ChEBI" id="CHEBI:30616"/>
    </ligand>
</feature>
<dbReference type="Proteomes" id="UP001519924">
    <property type="component" value="Unassembled WGS sequence"/>
</dbReference>
<evidence type="ECO:0000259" key="18">
    <source>
        <dbReference type="PROSITE" id="PS51192"/>
    </source>
</evidence>
<dbReference type="EMBL" id="JAHZUY010000011">
    <property type="protein sequence ID" value="MBW8269183.1"/>
    <property type="molecule type" value="Genomic_DNA"/>
</dbReference>
<dbReference type="PANTHER" id="PTHR30612">
    <property type="entry name" value="SECA INNER MEMBRANE COMPONENT OF SEC PROTEIN SECRETION SYSTEM"/>
    <property type="match status" value="1"/>
</dbReference>
<comment type="subunit">
    <text evidence="16">Monomer and homodimer. Part of the essential Sec protein translocation apparatus which comprises SecA, SecYEG and auxiliary proteins SecDF-YajC and YidC.</text>
</comment>
<dbReference type="SMART" id="SM00957">
    <property type="entry name" value="SecA_DEAD"/>
    <property type="match status" value="1"/>
</dbReference>
<dbReference type="RefSeq" id="WP_220116940.1">
    <property type="nucleotide sequence ID" value="NZ_JAHZUY010000011.1"/>
</dbReference>
<evidence type="ECO:0000256" key="8">
    <source>
        <dbReference type="ARBA" id="ARBA00022723"/>
    </source>
</evidence>
<dbReference type="Pfam" id="PF21090">
    <property type="entry name" value="P-loop_SecA"/>
    <property type="match status" value="1"/>
</dbReference>
<reference evidence="21 22" key="1">
    <citation type="submission" date="2021-08" db="EMBL/GenBank/DDBJ databases">
        <title>Caldovatus sediminis gen. nov., sp. nov., a moderately thermophilic bacterium isolated from a hot spring.</title>
        <authorList>
            <person name="Hu C.-J."/>
            <person name="Li W.-J."/>
            <person name="Xian W.-D."/>
        </authorList>
    </citation>
    <scope>NUCLEOTIDE SEQUENCE [LARGE SCALE GENOMIC DNA]</scope>
    <source>
        <strain evidence="21 22">SYSU G05006</strain>
    </source>
</reference>
<evidence type="ECO:0000256" key="5">
    <source>
        <dbReference type="ARBA" id="ARBA00022475"/>
    </source>
</evidence>
<dbReference type="SUPFAM" id="SSF52540">
    <property type="entry name" value="P-loop containing nucleoside triphosphate hydrolases"/>
    <property type="match status" value="2"/>
</dbReference>
<dbReference type="InterPro" id="IPR000185">
    <property type="entry name" value="SecA"/>
</dbReference>
<comment type="cofactor">
    <cofactor evidence="1">
        <name>Zn(2+)</name>
        <dbReference type="ChEBI" id="CHEBI:29105"/>
    </cofactor>
</comment>
<evidence type="ECO:0000256" key="2">
    <source>
        <dbReference type="ARBA" id="ARBA00004170"/>
    </source>
</evidence>
<evidence type="ECO:0000313" key="22">
    <source>
        <dbReference type="Proteomes" id="UP001519924"/>
    </source>
</evidence>
<evidence type="ECO:0000256" key="7">
    <source>
        <dbReference type="ARBA" id="ARBA00022519"/>
    </source>
</evidence>
<keyword evidence="15 16" id="KW-0472">Membrane</keyword>
<dbReference type="InterPro" id="IPR011115">
    <property type="entry name" value="SecA_DEAD"/>
</dbReference>
<dbReference type="Pfam" id="PF07516">
    <property type="entry name" value="SecA_SW"/>
    <property type="match status" value="1"/>
</dbReference>
<feature type="binding site" evidence="16">
    <location>
        <position position="501"/>
    </location>
    <ligand>
        <name>ATP</name>
        <dbReference type="ChEBI" id="CHEBI:30616"/>
    </ligand>
</feature>
<comment type="subcellular location">
    <subcellularLocation>
        <location evidence="16">Cell membrane</location>
        <topology evidence="16">Peripheral membrane protein</topology>
        <orientation evidence="16">Cytoplasmic side</orientation>
    </subcellularLocation>
    <subcellularLocation>
        <location evidence="16">Cytoplasm</location>
    </subcellularLocation>
    <subcellularLocation>
        <location evidence="2">Membrane</location>
        <topology evidence="2">Peripheral membrane protein</topology>
    </subcellularLocation>
    <text evidence="16">Distribution is 50-50.</text>
</comment>
<protein>
    <recommendedName>
        <fullName evidence="16 17">Protein translocase subunit SecA</fullName>
        <ecNumber evidence="16">7.4.2.8</ecNumber>
    </recommendedName>
</protein>
<evidence type="ECO:0000256" key="16">
    <source>
        <dbReference type="HAMAP-Rule" id="MF_01382"/>
    </source>
</evidence>
<evidence type="ECO:0000256" key="14">
    <source>
        <dbReference type="ARBA" id="ARBA00023010"/>
    </source>
</evidence>
<comment type="similarity">
    <text evidence="3 16 17">Belongs to the SecA family.</text>
</comment>
<evidence type="ECO:0000256" key="9">
    <source>
        <dbReference type="ARBA" id="ARBA00022741"/>
    </source>
</evidence>
<accession>A0ABS7F0Z6</accession>
<keyword evidence="7" id="KW-0997">Cell inner membrane</keyword>
<keyword evidence="22" id="KW-1185">Reference proteome</keyword>
<evidence type="ECO:0000256" key="17">
    <source>
        <dbReference type="RuleBase" id="RU003874"/>
    </source>
</evidence>
<keyword evidence="11 16" id="KW-0067">ATP-binding</keyword>
<organism evidence="21 22">
    <name type="scientific">Caldovatus aquaticus</name>
    <dbReference type="NCBI Taxonomy" id="2865671"/>
    <lineage>
        <taxon>Bacteria</taxon>
        <taxon>Pseudomonadati</taxon>
        <taxon>Pseudomonadota</taxon>
        <taxon>Alphaproteobacteria</taxon>
        <taxon>Acetobacterales</taxon>
        <taxon>Roseomonadaceae</taxon>
        <taxon>Caldovatus</taxon>
    </lineage>
</organism>
<dbReference type="PROSITE" id="PS51196">
    <property type="entry name" value="SECA_MOTOR_DEAD"/>
    <property type="match status" value="1"/>
</dbReference>
<dbReference type="InterPro" id="IPR027417">
    <property type="entry name" value="P-loop_NTPase"/>
</dbReference>
<gene>
    <name evidence="16 21" type="primary">secA</name>
    <name evidence="21" type="ORF">K1J50_06740</name>
</gene>
<name>A0ABS7F0Z6_9PROT</name>
<dbReference type="PROSITE" id="PS51192">
    <property type="entry name" value="HELICASE_ATP_BIND_1"/>
    <property type="match status" value="1"/>
</dbReference>
<keyword evidence="13 16" id="KW-1278">Translocase</keyword>
<dbReference type="Pfam" id="PF07517">
    <property type="entry name" value="SecA_DEAD"/>
    <property type="match status" value="1"/>
</dbReference>
<dbReference type="InterPro" id="IPR036670">
    <property type="entry name" value="SecA_X-link_sf"/>
</dbReference>
<dbReference type="EC" id="7.4.2.8" evidence="16"/>
<evidence type="ECO:0000256" key="10">
    <source>
        <dbReference type="ARBA" id="ARBA00022833"/>
    </source>
</evidence>
<dbReference type="Pfam" id="PF02810">
    <property type="entry name" value="SEC-C"/>
    <property type="match status" value="1"/>
</dbReference>
<sequence>MFARLARAIFGTSNDRALKRYRARVPAINALEPAIAALSDEALRGKTAEFRARLAQGETLDDLLPEAFAVVREASRRTLGLRHFDVQLIGGMVLHEGKIAEMKTGEGKTLVATLPVYLNALAGKGVHVVTVNDYLAKRDAEWMGRIYRFLGLSVGVIVHGLTDEQRREAYACDVTYGTNNEFGFDYLRDNMKYRLEEMVQRDFHYAIVDEVDSILIDEARTPLIISGPTDDTSELYRKVDAVVRELVKDKDTYEKDEKFRTVSLTELGSERVEEMLREAGLLTEGGLYDIHNVTLVHHVQQSLRAHTLFHRDVEYIVRQDKIVIIDEFTGRMMEGRRYSDGLHQALEAKEGVTVQPENQTLASITFQNYFRLYPKLAGMTGTAATEADEFAEIYKLEVVEIPTNLPVARVDQDDEVYRTAREKYDAVLALIEECRARGQPVLVGTTSIEKSELLSGLLRKKGIPHNVLNARYHEQEAEIIAQAGRPGAVTIATNMAGRGTDIQLGGNAEMLARHDAGGATEGPEFEAALARRKAEVEEARKKVIAAGGLFVIGTERHESRRIDNQLRGRSGRQGDPGASRFFLSLEDDLMRIFGSDRMGGMLQKLGLKEGEAIIHPWINKALEKAQKKVEARNFDTRKNLLKYDDVMNDQRREVYAQRRAFMQAEDVSETVAEMRRETIEDMVARAIPENAYPEQWDVEGLQRKVAEVLGLDLPVAEWAREEGIDETQVRERLLEAAERAYAAKVANIGPELMRMVEKSLLLQVFDQVWKEHLLALDHLRQGIGLRAYGQRDPLNEYKREAFALFNAMLGELRERVTGLMMRIELRPEAPPPLPEPVRVLDMRHPDPAMAGAELEPAWANGEGGAGWAPAPPAPRVAEAVDPNLPATWHRTPRNAPCPCGSGRKYKHCHGRVA</sequence>
<keyword evidence="9 16" id="KW-0547">Nucleotide-binding</keyword>